<dbReference type="InterPro" id="IPR022761">
    <property type="entry name" value="Fumarate_lyase_N"/>
</dbReference>
<dbReference type="PROSITE" id="PS00163">
    <property type="entry name" value="FUMARATE_LYASES"/>
    <property type="match status" value="1"/>
</dbReference>
<dbReference type="SUPFAM" id="SSF48557">
    <property type="entry name" value="L-aspartase-like"/>
    <property type="match status" value="1"/>
</dbReference>
<proteinExistence type="predicted"/>
<evidence type="ECO:0008006" key="6">
    <source>
        <dbReference type="Google" id="ProtNLM"/>
    </source>
</evidence>
<feature type="domain" description="Fumarase C C-terminal" evidence="3">
    <location>
        <begin position="408"/>
        <end position="454"/>
    </location>
</feature>
<dbReference type="Pfam" id="PF00206">
    <property type="entry name" value="Lyase_1"/>
    <property type="match status" value="1"/>
</dbReference>
<dbReference type="Gene3D" id="1.10.275.10">
    <property type="entry name" value="Fumarase/aspartase (N-terminal domain)"/>
    <property type="match status" value="1"/>
</dbReference>
<dbReference type="NCBIfam" id="NF008909">
    <property type="entry name" value="PRK12273.1"/>
    <property type="match status" value="1"/>
</dbReference>
<dbReference type="AlphaFoldDB" id="A0A099YC51"/>
<reference evidence="4 5" key="1">
    <citation type="submission" date="2014-09" db="EMBL/GenBank/DDBJ databases">
        <title>Lactobacillus mucosae CRL573 Genome Sequencing.</title>
        <authorList>
            <person name="Bleckwedel J."/>
            <person name="Teran L.C."/>
            <person name="Bonacina J."/>
            <person name="Saavedra L."/>
            <person name="Mozzi F.B."/>
            <person name="Raya R.R."/>
        </authorList>
    </citation>
    <scope>NUCLEOTIDE SEQUENCE [LARGE SCALE GENOMIC DNA]</scope>
    <source>
        <strain evidence="4 5">CRL573</strain>
    </source>
</reference>
<dbReference type="GO" id="GO:0006531">
    <property type="term" value="P:aspartate metabolic process"/>
    <property type="evidence" value="ECO:0007669"/>
    <property type="project" value="TreeGrafter"/>
</dbReference>
<dbReference type="Gene3D" id="1.10.40.30">
    <property type="entry name" value="Fumarase/aspartase (C-terminal domain)"/>
    <property type="match status" value="1"/>
</dbReference>
<dbReference type="Proteomes" id="UP000030001">
    <property type="component" value="Unassembled WGS sequence"/>
</dbReference>
<evidence type="ECO:0000256" key="1">
    <source>
        <dbReference type="ARBA" id="ARBA00023239"/>
    </source>
</evidence>
<dbReference type="InterPro" id="IPR018951">
    <property type="entry name" value="Fumarase_C_C"/>
</dbReference>
<dbReference type="PANTHER" id="PTHR42696:SF2">
    <property type="entry name" value="ASPARTATE AMMONIA-LYASE"/>
    <property type="match status" value="1"/>
</dbReference>
<dbReference type="InterPro" id="IPR008948">
    <property type="entry name" value="L-Aspartase-like"/>
</dbReference>
<dbReference type="GO" id="GO:0006099">
    <property type="term" value="P:tricarboxylic acid cycle"/>
    <property type="evidence" value="ECO:0007669"/>
    <property type="project" value="InterPro"/>
</dbReference>
<evidence type="ECO:0000313" key="5">
    <source>
        <dbReference type="Proteomes" id="UP000030001"/>
    </source>
</evidence>
<dbReference type="Gene3D" id="1.20.200.10">
    <property type="entry name" value="Fumarase/aspartase (Central domain)"/>
    <property type="match status" value="1"/>
</dbReference>
<keyword evidence="1" id="KW-0456">Lyase</keyword>
<dbReference type="GO" id="GO:0008797">
    <property type="term" value="F:aspartate ammonia-lyase activity"/>
    <property type="evidence" value="ECO:0007669"/>
    <property type="project" value="TreeGrafter"/>
</dbReference>
<evidence type="ECO:0000259" key="2">
    <source>
        <dbReference type="Pfam" id="PF00206"/>
    </source>
</evidence>
<dbReference type="InterPro" id="IPR051546">
    <property type="entry name" value="Aspartate_Ammonia-Lyase"/>
</dbReference>
<dbReference type="Pfam" id="PF10415">
    <property type="entry name" value="FumaraseC_C"/>
    <property type="match status" value="1"/>
</dbReference>
<comment type="caution">
    <text evidence="4">The sequence shown here is derived from an EMBL/GenBank/DDBJ whole genome shotgun (WGS) entry which is preliminary data.</text>
</comment>
<dbReference type="PRINTS" id="PR00149">
    <property type="entry name" value="FUMRATELYASE"/>
</dbReference>
<evidence type="ECO:0000259" key="3">
    <source>
        <dbReference type="Pfam" id="PF10415"/>
    </source>
</evidence>
<dbReference type="EMBL" id="JROC01000030">
    <property type="protein sequence ID" value="KGL66971.1"/>
    <property type="molecule type" value="Genomic_DNA"/>
</dbReference>
<protein>
    <recommendedName>
        <fullName evidence="6">Aspartate ammonia-lyase</fullName>
    </recommendedName>
</protein>
<dbReference type="InterPro" id="IPR020557">
    <property type="entry name" value="Fumarate_lyase_CS"/>
</dbReference>
<dbReference type="InterPro" id="IPR024083">
    <property type="entry name" value="Fumarase/histidase_N"/>
</dbReference>
<dbReference type="PRINTS" id="PR00145">
    <property type="entry name" value="ARGSUCLYASE"/>
</dbReference>
<dbReference type="PANTHER" id="PTHR42696">
    <property type="entry name" value="ASPARTATE AMMONIA-LYASE"/>
    <property type="match status" value="1"/>
</dbReference>
<dbReference type="FunFam" id="1.20.200.10:FF:000001">
    <property type="entry name" value="Fumarate hydratase, mitochondrial"/>
    <property type="match status" value="1"/>
</dbReference>
<feature type="domain" description="Fumarate lyase N-terminal" evidence="2">
    <location>
        <begin position="12"/>
        <end position="341"/>
    </location>
</feature>
<organism evidence="4 5">
    <name type="scientific">Limosilactobacillus mucosae</name>
    <name type="common">Lactobacillus mucosae</name>
    <dbReference type="NCBI Taxonomy" id="97478"/>
    <lineage>
        <taxon>Bacteria</taxon>
        <taxon>Bacillati</taxon>
        <taxon>Bacillota</taxon>
        <taxon>Bacilli</taxon>
        <taxon>Lactobacillales</taxon>
        <taxon>Lactobacillaceae</taxon>
        <taxon>Limosilactobacillus</taxon>
    </lineage>
</organism>
<evidence type="ECO:0000313" key="4">
    <source>
        <dbReference type="EMBL" id="KGL66971.1"/>
    </source>
</evidence>
<dbReference type="GO" id="GO:0005829">
    <property type="term" value="C:cytosol"/>
    <property type="evidence" value="ECO:0007669"/>
    <property type="project" value="TreeGrafter"/>
</dbReference>
<name>A0A099YC51_LIMMU</name>
<gene>
    <name evidence="4" type="ORF">LX03_04820</name>
</gene>
<sequence length="459" mass="50217">MRKEHDSLGIQSVPQSACYGIHTVRARGNFPAVSSVNDRELVKNFLRVKLACARANQKASRWDDERVPLAIVKACQDLLAHFEEYEDEFAIPAIQGGAGTSTNMNVNEVVANRAIELLGGQKGDYQLVNPNDDVNKSQSTNDTYPTAGHLTMIQLTDRLSLTLKKVITTLKQLAEKYQTTLKMGRTQLEDAIPTTFGRSFHAYASLLERDLKRLKAARDQLLTVPLGGTAIGTSLTATHEYLKNVIAELQNATLLPVKGCEDLIDGVQNTDEYVQLSGAYKSLAVDLSKMCNDLRLLGSGPQNGLGELNLPQRQAGSSIMPGKVNPVIPEFVTQTAYQVIGHDATITMAAEAGQLELNAFEPVMFFDLFDDARLLNGALQTLNENCLMGITVNVERCRQMVESSAEAATALSPLLGYETVSHLVKKALKEQRPIRELVGDRLTTAELDQALAPTAFFVK</sequence>
<accession>A0A099YC51</accession>
<dbReference type="InterPro" id="IPR000362">
    <property type="entry name" value="Fumarate_lyase_fam"/>
</dbReference>